<keyword evidence="4" id="KW-1185">Reference proteome</keyword>
<dbReference type="AlphaFoldDB" id="A0A2V3VR32"/>
<reference evidence="3 4" key="1">
    <citation type="submission" date="2018-05" db="EMBL/GenBank/DDBJ databases">
        <title>Genomic Encyclopedia of Type Strains, Phase IV (KMG-IV): sequencing the most valuable type-strain genomes for metagenomic binning, comparative biology and taxonomic classification.</title>
        <authorList>
            <person name="Goeker M."/>
        </authorList>
    </citation>
    <scope>NUCLEOTIDE SEQUENCE [LARGE SCALE GENOMIC DNA]</scope>
    <source>
        <strain evidence="3 4">DSM 28556</strain>
    </source>
</reference>
<sequence length="317" mass="36274">MKRRLKIILASVIAFLVTILLFIGNFFYGESVKRGSEVELHTEPEDETIVASAQSSADEQLLREAQLWYEEQHPEKITQTSYDDLLLQADFIKDEENSKKAVILVHGFRKDKSVMGDYTKFYHDHGYHILMPDSRGHGESEGKYYGYGWHDRFDLIGWIHILMEDYGIEEIVLHGNSAGAAAVLMTSGENLPQQVKAVIADSAYSTMKEELAHQLKHIYGLPSFPLLDITSVVTKFRAGYFFEEVSTIEQVKKNKLPLFIIHGMADELVPTWMGEKIYEEASGEKELWLVPDVGHIKAHEMETVEFEQKIEEFLSKI</sequence>
<feature type="domain" description="Serine aminopeptidase S33" evidence="2">
    <location>
        <begin position="97"/>
        <end position="216"/>
    </location>
</feature>
<dbReference type="RefSeq" id="WP_110397074.1">
    <property type="nucleotide sequence ID" value="NZ_JBHUHB010000001.1"/>
</dbReference>
<evidence type="ECO:0000313" key="4">
    <source>
        <dbReference type="Proteomes" id="UP000247978"/>
    </source>
</evidence>
<keyword evidence="1" id="KW-0472">Membrane</keyword>
<feature type="transmembrane region" description="Helical" evidence="1">
    <location>
        <begin position="7"/>
        <end position="28"/>
    </location>
</feature>
<protein>
    <recommendedName>
        <fullName evidence="2">Serine aminopeptidase S33 domain-containing protein</fullName>
    </recommendedName>
</protein>
<evidence type="ECO:0000313" key="3">
    <source>
        <dbReference type="EMBL" id="PXW82465.1"/>
    </source>
</evidence>
<proteinExistence type="predicted"/>
<accession>A0A2V3VR32</accession>
<dbReference type="Pfam" id="PF12146">
    <property type="entry name" value="Hydrolase_4"/>
    <property type="match status" value="1"/>
</dbReference>
<evidence type="ECO:0000256" key="1">
    <source>
        <dbReference type="SAM" id="Phobius"/>
    </source>
</evidence>
<dbReference type="SUPFAM" id="SSF53474">
    <property type="entry name" value="alpha/beta-Hydrolases"/>
    <property type="match status" value="1"/>
</dbReference>
<dbReference type="PANTHER" id="PTHR43358:SF4">
    <property type="entry name" value="ALPHA_BETA HYDROLASE FOLD-1 DOMAIN-CONTAINING PROTEIN"/>
    <property type="match status" value="1"/>
</dbReference>
<dbReference type="InterPro" id="IPR022742">
    <property type="entry name" value="Hydrolase_4"/>
</dbReference>
<dbReference type="InterPro" id="IPR029058">
    <property type="entry name" value="AB_hydrolase_fold"/>
</dbReference>
<keyword evidence="1" id="KW-0812">Transmembrane</keyword>
<dbReference type="PANTHER" id="PTHR43358">
    <property type="entry name" value="ALPHA/BETA-HYDROLASE"/>
    <property type="match status" value="1"/>
</dbReference>
<comment type="caution">
    <text evidence="3">The sequence shown here is derived from an EMBL/GenBank/DDBJ whole genome shotgun (WGS) entry which is preliminary data.</text>
</comment>
<organism evidence="3 4">
    <name type="scientific">Pseudogracilibacillus auburnensis</name>
    <dbReference type="NCBI Taxonomy" id="1494959"/>
    <lineage>
        <taxon>Bacteria</taxon>
        <taxon>Bacillati</taxon>
        <taxon>Bacillota</taxon>
        <taxon>Bacilli</taxon>
        <taxon>Bacillales</taxon>
        <taxon>Bacillaceae</taxon>
        <taxon>Pseudogracilibacillus</taxon>
    </lineage>
</organism>
<evidence type="ECO:0000259" key="2">
    <source>
        <dbReference type="Pfam" id="PF12146"/>
    </source>
</evidence>
<dbReference type="Gene3D" id="3.40.50.1820">
    <property type="entry name" value="alpha/beta hydrolase"/>
    <property type="match status" value="1"/>
</dbReference>
<name>A0A2V3VR32_9BACI</name>
<dbReference type="OrthoDB" id="9776685at2"/>
<dbReference type="EMBL" id="QJJQ01000018">
    <property type="protein sequence ID" value="PXW82465.1"/>
    <property type="molecule type" value="Genomic_DNA"/>
</dbReference>
<keyword evidence="1" id="KW-1133">Transmembrane helix</keyword>
<gene>
    <name evidence="3" type="ORF">DFR56_11840</name>
</gene>
<dbReference type="Proteomes" id="UP000247978">
    <property type="component" value="Unassembled WGS sequence"/>
</dbReference>
<dbReference type="InterPro" id="IPR052920">
    <property type="entry name" value="DNA-binding_regulatory"/>
</dbReference>